<proteinExistence type="predicted"/>
<feature type="compositionally biased region" description="Basic and acidic residues" evidence="1">
    <location>
        <begin position="142"/>
        <end position="155"/>
    </location>
</feature>
<reference evidence="3" key="1">
    <citation type="submission" date="2016-11" db="UniProtKB">
        <authorList>
            <consortium name="WormBaseParasite"/>
        </authorList>
    </citation>
    <scope>IDENTIFICATION</scope>
</reference>
<name>A0A1I7U6M3_9PELO</name>
<evidence type="ECO:0000256" key="1">
    <source>
        <dbReference type="SAM" id="MobiDB-lite"/>
    </source>
</evidence>
<feature type="region of interest" description="Disordered" evidence="1">
    <location>
        <begin position="133"/>
        <end position="162"/>
    </location>
</feature>
<sequence>MFRLPTETSMKISTKNERAHNTTPLNKSYFDERVLESAANKILRIVHPGRSERDRMKRDENRDKIKSHVLRVMEPIKKTEKSLQFNYRDQIMPVSSQLSRRRTDTRENMKNRSNFSEKLNRVVSKEVTMLKSVNPSTNGSVDEVHKPSFNGKDRNNSNCISNSKKKVSFISPPHEESKRTRHFIKITNERRKAKKRSLPAISNVFRTPPKMKNSCRFSQPPPLINVKRGFIVTDSPGKLIIEPQSTTSGPGALIKIPTTETKSPVIEEKQEAHRKETTPEGSIGNVSVADYSVFDLESILKTPIQTEKPYDLLGLTDYVDKIPPVTPSLLF</sequence>
<dbReference type="Proteomes" id="UP000095282">
    <property type="component" value="Unplaced"/>
</dbReference>
<accession>A0A1I7U6M3</accession>
<evidence type="ECO:0000313" key="2">
    <source>
        <dbReference type="Proteomes" id="UP000095282"/>
    </source>
</evidence>
<keyword evidence="2" id="KW-1185">Reference proteome</keyword>
<dbReference type="WBParaSite" id="Csp11.Scaffold629.g15391.t1">
    <property type="protein sequence ID" value="Csp11.Scaffold629.g15391.t1"/>
    <property type="gene ID" value="Csp11.Scaffold629.g15391"/>
</dbReference>
<protein>
    <submittedName>
        <fullName evidence="3">Uncharacterized protein</fullName>
    </submittedName>
</protein>
<organism evidence="2 3">
    <name type="scientific">Caenorhabditis tropicalis</name>
    <dbReference type="NCBI Taxonomy" id="1561998"/>
    <lineage>
        <taxon>Eukaryota</taxon>
        <taxon>Metazoa</taxon>
        <taxon>Ecdysozoa</taxon>
        <taxon>Nematoda</taxon>
        <taxon>Chromadorea</taxon>
        <taxon>Rhabditida</taxon>
        <taxon>Rhabditina</taxon>
        <taxon>Rhabditomorpha</taxon>
        <taxon>Rhabditoidea</taxon>
        <taxon>Rhabditidae</taxon>
        <taxon>Peloderinae</taxon>
        <taxon>Caenorhabditis</taxon>
    </lineage>
</organism>
<dbReference type="AlphaFoldDB" id="A0A1I7U6M3"/>
<evidence type="ECO:0000313" key="3">
    <source>
        <dbReference type="WBParaSite" id="Csp11.Scaffold629.g15391.t1"/>
    </source>
</evidence>